<dbReference type="InterPro" id="IPR051796">
    <property type="entry name" value="ISF_SsuE-like"/>
</dbReference>
<proteinExistence type="predicted"/>
<evidence type="ECO:0000313" key="4">
    <source>
        <dbReference type="EMBL" id="SNR83814.1"/>
    </source>
</evidence>
<dbReference type="OrthoDB" id="9805976at2"/>
<name>A0A238ZM80_9FLAO</name>
<keyword evidence="2" id="KW-0288">FMN</keyword>
<evidence type="ECO:0000256" key="1">
    <source>
        <dbReference type="ARBA" id="ARBA00022630"/>
    </source>
</evidence>
<dbReference type="InterPro" id="IPR029039">
    <property type="entry name" value="Flavoprotein-like_sf"/>
</dbReference>
<dbReference type="PANTHER" id="PTHR43278:SF4">
    <property type="entry name" value="NAD(P)H-DEPENDENT FMN-CONTAINING OXIDOREDUCTASE YWQN-RELATED"/>
    <property type="match status" value="1"/>
</dbReference>
<dbReference type="InterPro" id="IPR005025">
    <property type="entry name" value="FMN_Rdtase-like_dom"/>
</dbReference>
<dbReference type="SUPFAM" id="SSF52218">
    <property type="entry name" value="Flavoproteins"/>
    <property type="match status" value="1"/>
</dbReference>
<dbReference type="AlphaFoldDB" id="A0A238ZM80"/>
<dbReference type="GO" id="GO:0016491">
    <property type="term" value="F:oxidoreductase activity"/>
    <property type="evidence" value="ECO:0007669"/>
    <property type="project" value="InterPro"/>
</dbReference>
<feature type="domain" description="NADPH-dependent FMN reductase-like" evidence="3">
    <location>
        <begin position="1"/>
        <end position="115"/>
    </location>
</feature>
<gene>
    <name evidence="4" type="ORF">SAMN04488111_3385</name>
</gene>
<reference evidence="5" key="1">
    <citation type="submission" date="2017-06" db="EMBL/GenBank/DDBJ databases">
        <authorList>
            <person name="Varghese N."/>
            <person name="Submissions S."/>
        </authorList>
    </citation>
    <scope>NUCLEOTIDE SEQUENCE [LARGE SCALE GENOMIC DNA]</scope>
    <source>
        <strain evidence="5">DSM 27993</strain>
    </source>
</reference>
<sequence>MRRIIVQGSSRNNGNTNKIVQILQNHLECDLINLSELDIHQYDYENGNQNDDFMSTIKKIVEYDLIIFATPVYWYAMSGTMKTFFDRIIECLKTEKEIGYRLRGKNMAAISCGSDSAEHEGFFIPFEKSAGYLGMNYFGHIHTWIEENDPSNSVLELIKDFSKKVK</sequence>
<dbReference type="RefSeq" id="WP_089379636.1">
    <property type="nucleotide sequence ID" value="NZ_FZNX01000007.1"/>
</dbReference>
<protein>
    <submittedName>
        <fullName evidence="4">Multimeric flavodoxin WrbA</fullName>
    </submittedName>
</protein>
<dbReference type="Proteomes" id="UP000198412">
    <property type="component" value="Unassembled WGS sequence"/>
</dbReference>
<dbReference type="PANTHER" id="PTHR43278">
    <property type="entry name" value="NAD(P)H-DEPENDENT FMN-CONTAINING OXIDOREDUCTASE YWQN-RELATED"/>
    <property type="match status" value="1"/>
</dbReference>
<evidence type="ECO:0000313" key="5">
    <source>
        <dbReference type="Proteomes" id="UP000198412"/>
    </source>
</evidence>
<dbReference type="Pfam" id="PF03358">
    <property type="entry name" value="FMN_red"/>
    <property type="match status" value="1"/>
</dbReference>
<dbReference type="Gene3D" id="3.40.50.360">
    <property type="match status" value="1"/>
</dbReference>
<keyword evidence="5" id="KW-1185">Reference proteome</keyword>
<evidence type="ECO:0000256" key="2">
    <source>
        <dbReference type="ARBA" id="ARBA00022643"/>
    </source>
</evidence>
<organism evidence="4 5">
    <name type="scientific">Lutibacter flavus</name>
    <dbReference type="NCBI Taxonomy" id="691689"/>
    <lineage>
        <taxon>Bacteria</taxon>
        <taxon>Pseudomonadati</taxon>
        <taxon>Bacteroidota</taxon>
        <taxon>Flavobacteriia</taxon>
        <taxon>Flavobacteriales</taxon>
        <taxon>Flavobacteriaceae</taxon>
        <taxon>Lutibacter</taxon>
    </lineage>
</organism>
<dbReference type="EMBL" id="FZNX01000007">
    <property type="protein sequence ID" value="SNR83814.1"/>
    <property type="molecule type" value="Genomic_DNA"/>
</dbReference>
<evidence type="ECO:0000259" key="3">
    <source>
        <dbReference type="Pfam" id="PF03358"/>
    </source>
</evidence>
<keyword evidence="1" id="KW-0285">Flavoprotein</keyword>
<accession>A0A238ZM80</accession>